<comment type="caution">
    <text evidence="3">The sequence shown here is derived from an EMBL/GenBank/DDBJ whole genome shotgun (WGS) entry which is preliminary data.</text>
</comment>
<feature type="region of interest" description="Disordered" evidence="1">
    <location>
        <begin position="278"/>
        <end position="300"/>
    </location>
</feature>
<keyword evidence="4" id="KW-1185">Reference proteome</keyword>
<keyword evidence="2" id="KW-0732">Signal</keyword>
<dbReference type="PANTHER" id="PTHR38075">
    <property type="entry name" value="DUF4139 DOMAIN-CONTAINING PROTEIN"/>
    <property type="match status" value="1"/>
</dbReference>
<accession>A0A7X6BDC8</accession>
<dbReference type="EMBL" id="JAATJB010000006">
    <property type="protein sequence ID" value="NJB98160.1"/>
    <property type="molecule type" value="Genomic_DNA"/>
</dbReference>
<evidence type="ECO:0008006" key="5">
    <source>
        <dbReference type="Google" id="ProtNLM"/>
    </source>
</evidence>
<dbReference type="PANTHER" id="PTHR38075:SF1">
    <property type="entry name" value="DUF4139 DOMAIN-CONTAINING PROTEIN"/>
    <property type="match status" value="1"/>
</dbReference>
<dbReference type="Proteomes" id="UP000531251">
    <property type="component" value="Unassembled WGS sequence"/>
</dbReference>
<dbReference type="AlphaFoldDB" id="A0A7X6BDC8"/>
<proteinExistence type="predicted"/>
<gene>
    <name evidence="3" type="ORF">GGR89_002487</name>
</gene>
<feature type="chain" id="PRO_5030770320" description="DUF4139 domain-containing protein" evidence="2">
    <location>
        <begin position="21"/>
        <end position="517"/>
    </location>
</feature>
<protein>
    <recommendedName>
        <fullName evidence="5">DUF4139 domain-containing protein</fullName>
    </recommendedName>
</protein>
<evidence type="ECO:0000313" key="4">
    <source>
        <dbReference type="Proteomes" id="UP000531251"/>
    </source>
</evidence>
<sequence>MLARIALALAALLAALPAAAQTLVVSDTPDAVAVTVYRDPNRGEGAIRRSWPGGYALVTETRTLQLPAGASVIRFVGVSEGMMPETAIVTGLPRGVGEKNRDARLLGPATLVDAYLKRRVTVRRTDRATGKVSESEAVIQAGPTGGVLLTTDEGIEALGCSGLPEKLAYPGVPADLAARPTLSVTTDSPRAQTVTVQLSYLAQGLDWSATYVAQLGADDTLDLFGWMTVVNGGSQAFAEARTSAVAGQPNKEKAARLPRAAAAALRLQCWPMGRTSDAPAKGGEVRQMVSPVPPPPPPAPPAPSVDIVVTGSRVAFAPVMMAAQEDLGDLKLYRIPEPVSVAARATKQVALLHRERVQMARIYAGTFQPFAHDPDRDAESGPAEIVLRVENRIEAGLGLPLPAGSVALFAARGEQPVLLGESALKDRAIGDEIELRPGDSSEVRYTIVGKPGSKRRANYRVEVTNALANPVTFELPIPYRDAKAGAPLVSYKGVPTWRVTVPANGTASLDLTLKRER</sequence>
<dbReference type="RefSeq" id="WP_125978358.1">
    <property type="nucleotide sequence ID" value="NZ_BAAADY010000007.1"/>
</dbReference>
<reference evidence="3 4" key="1">
    <citation type="submission" date="2020-03" db="EMBL/GenBank/DDBJ databases">
        <title>Genomic Encyclopedia of Type Strains, Phase IV (KMG-IV): sequencing the most valuable type-strain genomes for metagenomic binning, comparative biology and taxonomic classification.</title>
        <authorList>
            <person name="Goeker M."/>
        </authorList>
    </citation>
    <scope>NUCLEOTIDE SEQUENCE [LARGE SCALE GENOMIC DNA]</scope>
    <source>
        <strain evidence="3 4">DSM 7225</strain>
    </source>
</reference>
<name>A0A7X6BDC8_9SPHN</name>
<feature type="signal peptide" evidence="2">
    <location>
        <begin position="1"/>
        <end position="20"/>
    </location>
</feature>
<evidence type="ECO:0000256" key="2">
    <source>
        <dbReference type="SAM" id="SignalP"/>
    </source>
</evidence>
<feature type="compositionally biased region" description="Pro residues" evidence="1">
    <location>
        <begin position="291"/>
        <end position="300"/>
    </location>
</feature>
<evidence type="ECO:0000256" key="1">
    <source>
        <dbReference type="SAM" id="MobiDB-lite"/>
    </source>
</evidence>
<evidence type="ECO:0000313" key="3">
    <source>
        <dbReference type="EMBL" id="NJB98160.1"/>
    </source>
</evidence>
<organism evidence="3 4">
    <name type="scientific">Sphingomonas trueperi</name>
    <dbReference type="NCBI Taxonomy" id="53317"/>
    <lineage>
        <taxon>Bacteria</taxon>
        <taxon>Pseudomonadati</taxon>
        <taxon>Pseudomonadota</taxon>
        <taxon>Alphaproteobacteria</taxon>
        <taxon>Sphingomonadales</taxon>
        <taxon>Sphingomonadaceae</taxon>
        <taxon>Sphingomonas</taxon>
    </lineage>
</organism>